<accession>A0A7C2R7Z9</accession>
<dbReference type="PROSITE" id="PS51257">
    <property type="entry name" value="PROKAR_LIPOPROTEIN"/>
    <property type="match status" value="1"/>
</dbReference>
<name>A0A7C2R7Z9_9FLAO</name>
<dbReference type="AlphaFoldDB" id="A0A7C2R7Z9"/>
<feature type="domain" description="Lipocalin-like" evidence="2">
    <location>
        <begin position="64"/>
        <end position="158"/>
    </location>
</feature>
<reference evidence="3" key="1">
    <citation type="journal article" date="2020" name="mSystems">
        <title>Genome- and Community-Level Interaction Insights into Carbon Utilization and Element Cycling Functions of Hydrothermarchaeota in Hydrothermal Sediment.</title>
        <authorList>
            <person name="Zhou Z."/>
            <person name="Liu Y."/>
            <person name="Xu W."/>
            <person name="Pan J."/>
            <person name="Luo Z.H."/>
            <person name="Li M."/>
        </authorList>
    </citation>
    <scope>NUCLEOTIDE SEQUENCE [LARGE SCALE GENOMIC DNA]</scope>
    <source>
        <strain evidence="3">SpSt-1235</strain>
    </source>
</reference>
<evidence type="ECO:0000256" key="1">
    <source>
        <dbReference type="SAM" id="SignalP"/>
    </source>
</evidence>
<proteinExistence type="predicted"/>
<dbReference type="Proteomes" id="UP000885753">
    <property type="component" value="Unassembled WGS sequence"/>
</dbReference>
<sequence length="206" mass="22308">MFASAKAQIIKLLKMKKIALNLFALTVAATFATGCSTETINEETSSLNATATVFEGQDIQQNQLVGTWNIFSMTSDVAVDLNADGSSNVNLLDETTCFDPMYFDFNAEGVVETEQGRISVLEDKVECDGIGHYTASYGVEGNTLSVTADFDGQTITLTKTIGLSSDATGEYLHVAIEEYEVDQLVDDPGNTVASDIKRIEVVYKKQ</sequence>
<protein>
    <recommendedName>
        <fullName evidence="2">Lipocalin-like domain-containing protein</fullName>
    </recommendedName>
</protein>
<keyword evidence="1" id="KW-0732">Signal</keyword>
<dbReference type="EMBL" id="DSEE01000086">
    <property type="protein sequence ID" value="HER39811.1"/>
    <property type="molecule type" value="Genomic_DNA"/>
</dbReference>
<comment type="caution">
    <text evidence="3">The sequence shown here is derived from an EMBL/GenBank/DDBJ whole genome shotgun (WGS) entry which is preliminary data.</text>
</comment>
<evidence type="ECO:0000313" key="3">
    <source>
        <dbReference type="EMBL" id="HER39811.1"/>
    </source>
</evidence>
<dbReference type="Pfam" id="PF13648">
    <property type="entry name" value="Lipocalin_4"/>
    <property type="match status" value="1"/>
</dbReference>
<feature type="chain" id="PRO_5027811248" description="Lipocalin-like domain-containing protein" evidence="1">
    <location>
        <begin position="33"/>
        <end position="206"/>
    </location>
</feature>
<gene>
    <name evidence="3" type="ORF">ENO10_01150</name>
</gene>
<dbReference type="InterPro" id="IPR024311">
    <property type="entry name" value="Lipocalin-like"/>
</dbReference>
<organism evidence="3">
    <name type="scientific">Salinimicrobium catena</name>
    <dbReference type="NCBI Taxonomy" id="390640"/>
    <lineage>
        <taxon>Bacteria</taxon>
        <taxon>Pseudomonadati</taxon>
        <taxon>Bacteroidota</taxon>
        <taxon>Flavobacteriia</taxon>
        <taxon>Flavobacteriales</taxon>
        <taxon>Flavobacteriaceae</taxon>
        <taxon>Salinimicrobium</taxon>
    </lineage>
</organism>
<evidence type="ECO:0000259" key="2">
    <source>
        <dbReference type="Pfam" id="PF13648"/>
    </source>
</evidence>
<feature type="signal peptide" evidence="1">
    <location>
        <begin position="1"/>
        <end position="32"/>
    </location>
</feature>